<dbReference type="GO" id="GO:0004037">
    <property type="term" value="F:allantoicase activity"/>
    <property type="evidence" value="ECO:0007669"/>
    <property type="project" value="InterPro"/>
</dbReference>
<evidence type="ECO:0000256" key="3">
    <source>
        <dbReference type="ARBA" id="ARBA00022631"/>
    </source>
</evidence>
<reference evidence="8" key="2">
    <citation type="journal article" date="2020" name="Nat. Commun.">
        <title>Large-scale genome sequencing of mycorrhizal fungi provides insights into the early evolution of symbiotic traits.</title>
        <authorList>
            <person name="Miyauchi S."/>
            <person name="Kiss E."/>
            <person name="Kuo A."/>
            <person name="Drula E."/>
            <person name="Kohler A."/>
            <person name="Sanchez-Garcia M."/>
            <person name="Morin E."/>
            <person name="Andreopoulos B."/>
            <person name="Barry K.W."/>
            <person name="Bonito G."/>
            <person name="Buee M."/>
            <person name="Carver A."/>
            <person name="Chen C."/>
            <person name="Cichocki N."/>
            <person name="Clum A."/>
            <person name="Culley D."/>
            <person name="Crous P.W."/>
            <person name="Fauchery L."/>
            <person name="Girlanda M."/>
            <person name="Hayes R.D."/>
            <person name="Keri Z."/>
            <person name="LaButti K."/>
            <person name="Lipzen A."/>
            <person name="Lombard V."/>
            <person name="Magnuson J."/>
            <person name="Maillard F."/>
            <person name="Murat C."/>
            <person name="Nolan M."/>
            <person name="Ohm R.A."/>
            <person name="Pangilinan J."/>
            <person name="Pereira M.F."/>
            <person name="Perotto S."/>
            <person name="Peter M."/>
            <person name="Pfister S."/>
            <person name="Riley R."/>
            <person name="Sitrit Y."/>
            <person name="Stielow J.B."/>
            <person name="Szollosi G."/>
            <person name="Zifcakova L."/>
            <person name="Stursova M."/>
            <person name="Spatafora J.W."/>
            <person name="Tedersoo L."/>
            <person name="Vaario L.M."/>
            <person name="Yamada A."/>
            <person name="Yan M."/>
            <person name="Wang P."/>
            <person name="Xu J."/>
            <person name="Bruns T."/>
            <person name="Baldrian P."/>
            <person name="Vilgalys R."/>
            <person name="Dunand C."/>
            <person name="Henrissat B."/>
            <person name="Grigoriev I.V."/>
            <person name="Hibbett D."/>
            <person name="Nagy L.G."/>
            <person name="Martin F.M."/>
        </authorList>
    </citation>
    <scope>NUCLEOTIDE SEQUENCE</scope>
    <source>
        <strain evidence="8">Prilba</strain>
    </source>
</reference>
<dbReference type="GO" id="GO:0006144">
    <property type="term" value="P:purine nucleobase metabolic process"/>
    <property type="evidence" value="ECO:0007669"/>
    <property type="project" value="UniProtKB-KW"/>
</dbReference>
<feature type="domain" description="Allantoicase" evidence="7">
    <location>
        <begin position="21"/>
        <end position="169"/>
    </location>
</feature>
<dbReference type="InterPro" id="IPR007247">
    <property type="entry name" value="Ureidogly_lyase"/>
</dbReference>
<dbReference type="Proteomes" id="UP000759537">
    <property type="component" value="Unassembled WGS sequence"/>
</dbReference>
<evidence type="ECO:0000256" key="4">
    <source>
        <dbReference type="ARBA" id="ARBA00022801"/>
    </source>
</evidence>
<keyword evidence="4" id="KW-0378">Hydrolase</keyword>
<dbReference type="Pfam" id="PF04115">
    <property type="entry name" value="Ureidogly_lyase"/>
    <property type="match status" value="1"/>
</dbReference>
<protein>
    <submittedName>
        <fullName evidence="8">Allantoicase</fullName>
    </submittedName>
</protein>
<evidence type="ECO:0000256" key="5">
    <source>
        <dbReference type="ARBA" id="ARBA00023239"/>
    </source>
</evidence>
<dbReference type="OrthoDB" id="10266039at2759"/>
<dbReference type="Gene3D" id="2.60.120.260">
    <property type="entry name" value="Galactose-binding domain-like"/>
    <property type="match status" value="2"/>
</dbReference>
<evidence type="ECO:0000259" key="7">
    <source>
        <dbReference type="Pfam" id="PF03561"/>
    </source>
</evidence>
<dbReference type="InterPro" id="IPR011051">
    <property type="entry name" value="RmlC_Cupin_sf"/>
</dbReference>
<dbReference type="InterPro" id="IPR015908">
    <property type="entry name" value="Allantoicase_dom"/>
</dbReference>
<dbReference type="InterPro" id="IPR008979">
    <property type="entry name" value="Galactose-bd-like_sf"/>
</dbReference>
<evidence type="ECO:0000313" key="8">
    <source>
        <dbReference type="EMBL" id="KAF8482638.1"/>
    </source>
</evidence>
<gene>
    <name evidence="8" type="ORF">DFH94DRAFT_728591</name>
</gene>
<keyword evidence="3" id="KW-0659">Purine metabolism</keyword>
<dbReference type="SUPFAM" id="SSF51182">
    <property type="entry name" value="RmlC-like cupins"/>
    <property type="match status" value="1"/>
</dbReference>
<dbReference type="InterPro" id="IPR047233">
    <property type="entry name" value="UAH_cupin"/>
</dbReference>
<name>A0A9P5MZN9_9AGAM</name>
<dbReference type="GO" id="GO:0050385">
    <property type="term" value="F:ureidoglycolate lyase activity"/>
    <property type="evidence" value="ECO:0007669"/>
    <property type="project" value="UniProtKB-EC"/>
</dbReference>
<dbReference type="InterPro" id="IPR024060">
    <property type="entry name" value="Ureidoglycolate_lyase_dom_sf"/>
</dbReference>
<accession>A0A9P5MZN9</accession>
<evidence type="ECO:0000256" key="1">
    <source>
        <dbReference type="ARBA" id="ARBA00009242"/>
    </source>
</evidence>
<comment type="similarity">
    <text evidence="1">Belongs to the allantoicase family.</text>
</comment>
<dbReference type="GO" id="GO:0000256">
    <property type="term" value="P:allantoin catabolic process"/>
    <property type="evidence" value="ECO:0007669"/>
    <property type="project" value="InterPro"/>
</dbReference>
<dbReference type="HAMAP" id="MF_00813">
    <property type="entry name" value="Allantoicase"/>
    <property type="match status" value="1"/>
</dbReference>
<keyword evidence="9" id="KW-1185">Reference proteome</keyword>
<dbReference type="PANTHER" id="PTHR12045:SF3">
    <property type="entry name" value="INACTIVE ALLANTOICASE-RELATED"/>
    <property type="match status" value="1"/>
</dbReference>
<evidence type="ECO:0000256" key="6">
    <source>
        <dbReference type="ARBA" id="ARBA00047684"/>
    </source>
</evidence>
<dbReference type="NCBIfam" id="TIGR02961">
    <property type="entry name" value="allantoicase"/>
    <property type="match status" value="1"/>
</dbReference>
<dbReference type="InterPro" id="IPR005164">
    <property type="entry name" value="Allantoicase"/>
</dbReference>
<organism evidence="8 9">
    <name type="scientific">Russula ochroleuca</name>
    <dbReference type="NCBI Taxonomy" id="152965"/>
    <lineage>
        <taxon>Eukaryota</taxon>
        <taxon>Fungi</taxon>
        <taxon>Dikarya</taxon>
        <taxon>Basidiomycota</taxon>
        <taxon>Agaricomycotina</taxon>
        <taxon>Agaricomycetes</taxon>
        <taxon>Russulales</taxon>
        <taxon>Russulaceae</taxon>
        <taxon>Russula</taxon>
    </lineage>
</organism>
<evidence type="ECO:0000313" key="9">
    <source>
        <dbReference type="Proteomes" id="UP000759537"/>
    </source>
</evidence>
<dbReference type="CDD" id="cd20298">
    <property type="entry name" value="cupin_UAH"/>
    <property type="match status" value="1"/>
</dbReference>
<keyword evidence="5" id="KW-0456">Lyase</keyword>
<dbReference type="PANTHER" id="PTHR12045">
    <property type="entry name" value="ALLANTOICASE"/>
    <property type="match status" value="1"/>
</dbReference>
<dbReference type="GO" id="GO:0004848">
    <property type="term" value="F:ureidoglycolate hydrolase activity"/>
    <property type="evidence" value="ECO:0007669"/>
    <property type="project" value="InterPro"/>
</dbReference>
<comment type="catalytic activity">
    <reaction evidence="6">
        <text>(S)-ureidoglycolate = urea + glyoxylate</text>
        <dbReference type="Rhea" id="RHEA:11304"/>
        <dbReference type="ChEBI" id="CHEBI:16199"/>
        <dbReference type="ChEBI" id="CHEBI:36655"/>
        <dbReference type="ChEBI" id="CHEBI:57296"/>
        <dbReference type="EC" id="4.3.2.3"/>
    </reaction>
</comment>
<dbReference type="Pfam" id="PF03561">
    <property type="entry name" value="Allantoicase"/>
    <property type="match status" value="2"/>
</dbReference>
<comment type="subunit">
    <text evidence="2">Homodimer.</text>
</comment>
<dbReference type="FunFam" id="2.60.120.260:FF:000059">
    <property type="entry name" value="Probable allantoicase"/>
    <property type="match status" value="1"/>
</dbReference>
<proteinExistence type="inferred from homology"/>
<sequence>MSSSDHPPFTALTELSSASLGASILSISDEFFAQAFHLLLPKPAQSLKGQFGPNGALYDGWETRRHNPDNDWAIIKLGTTGTINGFDIDTSHFNGNEAPAASVQVLYIGEGEEPPEANDARWALVLPRVPLGPSARHFFTVPETQAVNCVKLNMHPDGGIARFRVYGNVIPVHPKYPGDLFDIAHVFAGGRVVFTSDQHFGVGSNLILPGRGKDMSDGWETKRSRQPGHKDWAIIKLGAAGHLSHVVIDTANFKGNFPQHCELHAITSDSDIPPHPLSYSPPSTCYPSEDGALTTKEDEWALVLPRVQLGPHREHYFQLESAGKSAFTHVRLTIFPDGGVKRVRVFGSKEQVLGEEVALKGFEHADTGDLIRDNVAVEGHISLRKIPALLLTPEAFAPYGQVIQSYPDITSAPPSVKITLANFGTATKYHKLSLLESSYPGEVSATTGISVYRCQPVEVAKSGTRKEVVLNALERHPFTNQAFLPMGQDNDSAYLVVVTKNGLDDRPDIGTLRAFVARGNQGIAYNTGIWHQPMTVLDRPMDLACVETQIGNGEAADCEVIKLGQRVIIQII</sequence>
<dbReference type="Gene3D" id="2.60.120.480">
    <property type="entry name" value="Ureidoglycolate hydrolase"/>
    <property type="match status" value="1"/>
</dbReference>
<dbReference type="AlphaFoldDB" id="A0A9P5MZN9"/>
<comment type="caution">
    <text evidence="8">The sequence shown here is derived from an EMBL/GenBank/DDBJ whole genome shotgun (WGS) entry which is preliminary data.</text>
</comment>
<dbReference type="EMBL" id="WHVB01000005">
    <property type="protein sequence ID" value="KAF8482638.1"/>
    <property type="molecule type" value="Genomic_DNA"/>
</dbReference>
<feature type="domain" description="Allantoicase" evidence="7">
    <location>
        <begin position="189"/>
        <end position="349"/>
    </location>
</feature>
<dbReference type="SUPFAM" id="SSF49785">
    <property type="entry name" value="Galactose-binding domain-like"/>
    <property type="match status" value="2"/>
</dbReference>
<evidence type="ECO:0000256" key="2">
    <source>
        <dbReference type="ARBA" id="ARBA00011738"/>
    </source>
</evidence>
<reference evidence="8" key="1">
    <citation type="submission" date="2019-10" db="EMBL/GenBank/DDBJ databases">
        <authorList>
            <consortium name="DOE Joint Genome Institute"/>
            <person name="Kuo A."/>
            <person name="Miyauchi S."/>
            <person name="Kiss E."/>
            <person name="Drula E."/>
            <person name="Kohler A."/>
            <person name="Sanchez-Garcia M."/>
            <person name="Andreopoulos B."/>
            <person name="Barry K.W."/>
            <person name="Bonito G."/>
            <person name="Buee M."/>
            <person name="Carver A."/>
            <person name="Chen C."/>
            <person name="Cichocki N."/>
            <person name="Clum A."/>
            <person name="Culley D."/>
            <person name="Crous P.W."/>
            <person name="Fauchery L."/>
            <person name="Girlanda M."/>
            <person name="Hayes R."/>
            <person name="Keri Z."/>
            <person name="LaButti K."/>
            <person name="Lipzen A."/>
            <person name="Lombard V."/>
            <person name="Magnuson J."/>
            <person name="Maillard F."/>
            <person name="Morin E."/>
            <person name="Murat C."/>
            <person name="Nolan M."/>
            <person name="Ohm R."/>
            <person name="Pangilinan J."/>
            <person name="Pereira M."/>
            <person name="Perotto S."/>
            <person name="Peter M."/>
            <person name="Riley R."/>
            <person name="Sitrit Y."/>
            <person name="Stielow B."/>
            <person name="Szollosi G."/>
            <person name="Zifcakova L."/>
            <person name="Stursova M."/>
            <person name="Spatafora J.W."/>
            <person name="Tedersoo L."/>
            <person name="Vaario L.-M."/>
            <person name="Yamada A."/>
            <person name="Yan M."/>
            <person name="Wang P."/>
            <person name="Xu J."/>
            <person name="Bruns T."/>
            <person name="Baldrian P."/>
            <person name="Vilgalys R."/>
            <person name="Henrissat B."/>
            <person name="Grigoriev I.V."/>
            <person name="Hibbett D."/>
            <person name="Nagy L.G."/>
            <person name="Martin F.M."/>
        </authorList>
    </citation>
    <scope>NUCLEOTIDE SEQUENCE</scope>
    <source>
        <strain evidence="8">Prilba</strain>
    </source>
</reference>